<dbReference type="EMBL" id="QFQB01000056">
    <property type="protein sequence ID" value="PZQ45254.1"/>
    <property type="molecule type" value="Genomic_DNA"/>
</dbReference>
<evidence type="ECO:0000256" key="2">
    <source>
        <dbReference type="SAM" id="MobiDB-lite"/>
    </source>
</evidence>
<reference evidence="3 4" key="1">
    <citation type="submission" date="2017-08" db="EMBL/GenBank/DDBJ databases">
        <title>Infants hospitalized years apart are colonized by the same room-sourced microbial strains.</title>
        <authorList>
            <person name="Brooks B."/>
            <person name="Olm M.R."/>
            <person name="Firek B.A."/>
            <person name="Baker R."/>
            <person name="Thomas B.C."/>
            <person name="Morowitz M.J."/>
            <person name="Banfield J.F."/>
        </authorList>
    </citation>
    <scope>NUCLEOTIDE SEQUENCE [LARGE SCALE GENOMIC DNA]</scope>
    <source>
        <strain evidence="3">S2_005_002_R2_29</strain>
    </source>
</reference>
<dbReference type="Proteomes" id="UP000249417">
    <property type="component" value="Unassembled WGS sequence"/>
</dbReference>
<proteinExistence type="predicted"/>
<feature type="region of interest" description="Disordered" evidence="2">
    <location>
        <begin position="95"/>
        <end position="157"/>
    </location>
</feature>
<keyword evidence="1" id="KW-0175">Coiled coil</keyword>
<accession>A0A2W5MWS3</accession>
<evidence type="ECO:0000313" key="3">
    <source>
        <dbReference type="EMBL" id="PZQ45254.1"/>
    </source>
</evidence>
<evidence type="ECO:0000313" key="4">
    <source>
        <dbReference type="Proteomes" id="UP000249417"/>
    </source>
</evidence>
<name>A0A2W5MWS3_9BACT</name>
<feature type="compositionally biased region" description="Basic and acidic residues" evidence="2">
    <location>
        <begin position="101"/>
        <end position="116"/>
    </location>
</feature>
<comment type="caution">
    <text evidence="3">The sequence shown here is derived from an EMBL/GenBank/DDBJ whole genome shotgun (WGS) entry which is preliminary data.</text>
</comment>
<gene>
    <name evidence="3" type="ORF">DI551_07870</name>
</gene>
<feature type="compositionally biased region" description="Polar residues" evidence="2">
    <location>
        <begin position="138"/>
        <end position="157"/>
    </location>
</feature>
<feature type="coiled-coil region" evidence="1">
    <location>
        <begin position="50"/>
        <end position="81"/>
    </location>
</feature>
<evidence type="ECO:0000256" key="1">
    <source>
        <dbReference type="SAM" id="Coils"/>
    </source>
</evidence>
<dbReference type="AlphaFoldDB" id="A0A2W5MWS3"/>
<protein>
    <submittedName>
        <fullName evidence="3">Uncharacterized protein</fullName>
    </submittedName>
</protein>
<organism evidence="3 4">
    <name type="scientific">Micavibrio aeruginosavorus</name>
    <dbReference type="NCBI Taxonomy" id="349221"/>
    <lineage>
        <taxon>Bacteria</taxon>
        <taxon>Pseudomonadati</taxon>
        <taxon>Bdellovibrionota</taxon>
        <taxon>Bdellovibrionia</taxon>
        <taxon>Bdellovibrionales</taxon>
        <taxon>Pseudobdellovibrionaceae</taxon>
        <taxon>Micavibrio</taxon>
    </lineage>
</organism>
<sequence>MKLPQKILTSAAAFGVVAVGVPAEAAFARDTTIRDLTGAVRAGGRIFTDIKKAENQRLRDQQRYEQQLQREETRRLRDEQNYVVRATRDNNRLQTDLMDSNNDRAKIDDKAGKPRNDSTPQIVREAAGLNPARGGLTSRGSFSNNAQPSAQGGQECQDITATDGTRGIMCRAPNGAPIVYKLGN</sequence>